<protein>
    <submittedName>
        <fullName evidence="2">SAM-dependent methyltransferase</fullName>
    </submittedName>
</protein>
<organism evidence="2 3">
    <name type="scientific">Pseudorhizobium pelagicum</name>
    <dbReference type="NCBI Taxonomy" id="1509405"/>
    <lineage>
        <taxon>Bacteria</taxon>
        <taxon>Pseudomonadati</taxon>
        <taxon>Pseudomonadota</taxon>
        <taxon>Alphaproteobacteria</taxon>
        <taxon>Hyphomicrobiales</taxon>
        <taxon>Rhizobiaceae</taxon>
        <taxon>Rhizobium/Agrobacterium group</taxon>
        <taxon>Pseudorhizobium</taxon>
    </lineage>
</organism>
<evidence type="ECO:0000259" key="1">
    <source>
        <dbReference type="Pfam" id="PF08242"/>
    </source>
</evidence>
<keyword evidence="3" id="KW-1185">Reference proteome</keyword>
<dbReference type="AlphaFoldDB" id="A0A922NWS0"/>
<gene>
    <name evidence="2" type="ORF">GV68_22155</name>
</gene>
<accession>A0A922NWS0</accession>
<keyword evidence="2" id="KW-0489">Methyltransferase</keyword>
<dbReference type="Gene3D" id="3.40.50.150">
    <property type="entry name" value="Vaccinia Virus protein VP39"/>
    <property type="match status" value="1"/>
</dbReference>
<comment type="caution">
    <text evidence="2">The sequence shown here is derived from an EMBL/GenBank/DDBJ whole genome shotgun (WGS) entry which is preliminary data.</text>
</comment>
<dbReference type="InterPro" id="IPR029063">
    <property type="entry name" value="SAM-dependent_MTases_sf"/>
</dbReference>
<dbReference type="GO" id="GO:0008168">
    <property type="term" value="F:methyltransferase activity"/>
    <property type="evidence" value="ECO:0007669"/>
    <property type="project" value="UniProtKB-KW"/>
</dbReference>
<dbReference type="Pfam" id="PF08242">
    <property type="entry name" value="Methyltransf_12"/>
    <property type="match status" value="1"/>
</dbReference>
<dbReference type="InterPro" id="IPR013217">
    <property type="entry name" value="Methyltransf_12"/>
</dbReference>
<reference evidence="2 3" key="1">
    <citation type="submission" date="2014-06" db="EMBL/GenBank/DDBJ databases">
        <title>Rhizobium pelagicum/R2-400B4.</title>
        <authorList>
            <person name="Kimes N.E."/>
            <person name="Lopez-Perez M."/>
        </authorList>
    </citation>
    <scope>NUCLEOTIDE SEQUENCE [LARGE SCALE GENOMIC DNA]</scope>
    <source>
        <strain evidence="2 3">R2-400B4</strain>
    </source>
</reference>
<evidence type="ECO:0000313" key="2">
    <source>
        <dbReference type="EMBL" id="KEQ02389.1"/>
    </source>
</evidence>
<name>A0A922NWS0_9HYPH</name>
<dbReference type="SUPFAM" id="SSF53335">
    <property type="entry name" value="S-adenosyl-L-methionine-dependent methyltransferases"/>
    <property type="match status" value="1"/>
</dbReference>
<dbReference type="Proteomes" id="UP000052167">
    <property type="component" value="Unassembled WGS sequence"/>
</dbReference>
<dbReference type="EMBL" id="JOKJ01000055">
    <property type="protein sequence ID" value="KEQ02389.1"/>
    <property type="molecule type" value="Genomic_DNA"/>
</dbReference>
<feature type="domain" description="Methyltransferase type 12" evidence="1">
    <location>
        <begin position="59"/>
        <end position="109"/>
    </location>
</feature>
<proteinExistence type="predicted"/>
<evidence type="ECO:0000313" key="3">
    <source>
        <dbReference type="Proteomes" id="UP000052167"/>
    </source>
</evidence>
<dbReference type="RefSeq" id="WP_037169946.1">
    <property type="nucleotide sequence ID" value="NZ_JOKI01000053.1"/>
</dbReference>
<keyword evidence="2" id="KW-0808">Transferase</keyword>
<sequence length="211" mass="23615">MVGTKTDILKDVAGYYTGRFTAHGQTPAGVDWNSHAGQVMRFDQLLKVVDPSQPYSIADIGCGYGALLDYLVELGHTTRYIGLDIALPMIEAARSRFKASPAAVFKLDSSPGEIVDYSVASGIFNVRLGRSDEEWLAYLIETLDTMNATSRLGFSFNCLTSYSDADRMRADLYYANPLDLFDLCKGRYSRQVALLHDYELYEFTMIVRKQL</sequence>
<dbReference type="GO" id="GO:0032259">
    <property type="term" value="P:methylation"/>
    <property type="evidence" value="ECO:0007669"/>
    <property type="project" value="UniProtKB-KW"/>
</dbReference>
<dbReference type="OrthoDB" id="9800454at2"/>